<organism evidence="2 3">
    <name type="scientific">Thermofilum adornatum 1505</name>
    <dbReference type="NCBI Taxonomy" id="697581"/>
    <lineage>
        <taxon>Archaea</taxon>
        <taxon>Thermoproteota</taxon>
        <taxon>Thermoprotei</taxon>
        <taxon>Thermofilales</taxon>
        <taxon>Thermofilaceae</taxon>
        <taxon>Thermofilum</taxon>
    </lineage>
</organism>
<proteinExistence type="predicted"/>
<name>A0A3G1A5H8_9CREN</name>
<dbReference type="Gene3D" id="3.30.1380.20">
    <property type="entry name" value="Trafficking protein particle complex subunit 3"/>
    <property type="match status" value="1"/>
</dbReference>
<dbReference type="InterPro" id="IPR004096">
    <property type="entry name" value="V4R"/>
</dbReference>
<dbReference type="InterPro" id="IPR045865">
    <property type="entry name" value="ACT-like_dom_sf"/>
</dbReference>
<dbReference type="InterPro" id="IPR024096">
    <property type="entry name" value="NO_sig/Golgi_transp_ligand-bd"/>
</dbReference>
<dbReference type="Pfam" id="PF02830">
    <property type="entry name" value="V4R"/>
    <property type="match status" value="1"/>
</dbReference>
<evidence type="ECO:0000259" key="1">
    <source>
        <dbReference type="PROSITE" id="PS51671"/>
    </source>
</evidence>
<dbReference type="InterPro" id="IPR002912">
    <property type="entry name" value="ACT_dom"/>
</dbReference>
<evidence type="ECO:0000313" key="2">
    <source>
        <dbReference type="EMBL" id="AJB41245.1"/>
    </source>
</evidence>
<dbReference type="GeneID" id="16573745"/>
<dbReference type="KEGG" id="tcb:TCARB_0169"/>
<dbReference type="SMART" id="SM00989">
    <property type="entry name" value="V4R"/>
    <property type="match status" value="1"/>
</dbReference>
<dbReference type="STRING" id="697581.TCARB_0169"/>
<evidence type="ECO:0000313" key="3">
    <source>
        <dbReference type="Proteomes" id="UP000266720"/>
    </source>
</evidence>
<dbReference type="GeneID" id="25405626"/>
<protein>
    <recommendedName>
        <fullName evidence="1">ACT domain-containing protein</fullName>
    </recommendedName>
</protein>
<dbReference type="Gene3D" id="3.30.70.260">
    <property type="match status" value="1"/>
</dbReference>
<sequence length="276" mass="31633">MEKLNLMPYFLGAIVVKQDGNPYFFNIVLTPEAIKAVGVINEITRVFLEENVPVLFFKASVPPTETSGEIRIIVSADLKDSKQAEKIVSKLKRSKFVTKVDFAPPLFKGVGVDKWSYPIMIWNDQAIIFRAFIMGRFLRWGWEKIGAGFGGILYRAFFEAGREAYDRFYSRLARGREDLVKLVEVMTRLMGYGVLEVVELTDDRAVFRVYDNVECMSLKGVEGAENAMLRGLLAGFLSGYWNTDVYHIRPEETKCIARGDPYCQLEYRREKYEPLV</sequence>
<dbReference type="AlphaFoldDB" id="A0A3G1A5H8"/>
<dbReference type="SUPFAM" id="SSF111126">
    <property type="entry name" value="Ligand-binding domain in the NO signalling and Golgi transport"/>
    <property type="match status" value="1"/>
</dbReference>
<dbReference type="Proteomes" id="UP000266720">
    <property type="component" value="Chromosome"/>
</dbReference>
<accession>A0A3G1A5H8</accession>
<dbReference type="SUPFAM" id="SSF55021">
    <property type="entry name" value="ACT-like"/>
    <property type="match status" value="1"/>
</dbReference>
<dbReference type="RefSeq" id="WP_020962753.1">
    <property type="nucleotide sequence ID" value="NZ_CP007493.1"/>
</dbReference>
<reference evidence="3" key="1">
    <citation type="book" date="2010" name="EXTREMOPHILES" publisher="0:0-0">
        <title>Complete genome sequences of ten hyperthermophilic archaea reveal their metabolic capabilities and possible ecological roles.</title>
        <editorList>
            <person name="?"/>
        </editorList>
        <authorList>
            <person name="Ravin N.V."/>
            <person name="Mardanov A.V."/>
            <person name="Bonch-Osmolovskaya E.A."/>
            <person name="Skryabin K.G."/>
        </authorList>
    </citation>
    <scope>NUCLEOTIDE SEQUENCE [LARGE SCALE GENOMIC DNA]</scope>
    <source>
        <strain evidence="3">1505</strain>
    </source>
</reference>
<dbReference type="EMBL" id="CP007493">
    <property type="protein sequence ID" value="AJB41245.1"/>
    <property type="molecule type" value="Genomic_DNA"/>
</dbReference>
<gene>
    <name evidence="2" type="ORF">TCARB_0169</name>
</gene>
<dbReference type="PROSITE" id="PS51671">
    <property type="entry name" value="ACT"/>
    <property type="match status" value="1"/>
</dbReference>
<feature type="domain" description="ACT" evidence="1">
    <location>
        <begin position="28"/>
        <end position="105"/>
    </location>
</feature>